<feature type="region of interest" description="Disordered" evidence="2">
    <location>
        <begin position="107"/>
        <end position="299"/>
    </location>
</feature>
<feature type="domain" description="CCHC-type" evidence="3">
    <location>
        <begin position="80"/>
        <end position="94"/>
    </location>
</feature>
<dbReference type="InterPro" id="IPR040256">
    <property type="entry name" value="At4g02000-like"/>
</dbReference>
<dbReference type="GO" id="GO:0003676">
    <property type="term" value="F:nucleic acid binding"/>
    <property type="evidence" value="ECO:0007669"/>
    <property type="project" value="InterPro"/>
</dbReference>
<dbReference type="AlphaFoldDB" id="A0AAV2G694"/>
<accession>A0AAV2G694</accession>
<keyword evidence="1" id="KW-0479">Metal-binding</keyword>
<feature type="compositionally biased region" description="Low complexity" evidence="2">
    <location>
        <begin position="223"/>
        <end position="236"/>
    </location>
</feature>
<proteinExistence type="predicted"/>
<evidence type="ECO:0000313" key="5">
    <source>
        <dbReference type="Proteomes" id="UP001497516"/>
    </source>
</evidence>
<dbReference type="PROSITE" id="PS50158">
    <property type="entry name" value="ZF_CCHC"/>
    <property type="match status" value="1"/>
</dbReference>
<dbReference type="InterPro" id="IPR001878">
    <property type="entry name" value="Znf_CCHC"/>
</dbReference>
<keyword evidence="1" id="KW-0862">Zinc</keyword>
<evidence type="ECO:0000256" key="1">
    <source>
        <dbReference type="PROSITE-ProRule" id="PRU00047"/>
    </source>
</evidence>
<keyword evidence="5" id="KW-1185">Reference proteome</keyword>
<evidence type="ECO:0000256" key="2">
    <source>
        <dbReference type="SAM" id="MobiDB-lite"/>
    </source>
</evidence>
<reference evidence="4 5" key="1">
    <citation type="submission" date="2024-04" db="EMBL/GenBank/DDBJ databases">
        <authorList>
            <person name="Fracassetti M."/>
        </authorList>
    </citation>
    <scope>NUCLEOTIDE SEQUENCE [LARGE SCALE GENOMIC DNA]</scope>
</reference>
<feature type="region of interest" description="Disordered" evidence="2">
    <location>
        <begin position="385"/>
        <end position="420"/>
    </location>
</feature>
<protein>
    <recommendedName>
        <fullName evidence="3">CCHC-type domain-containing protein</fullName>
    </recommendedName>
</protein>
<sequence length="420" mass="45401">MIVWVHLPELKIHFYHKEVLTSLGNLIGRTIKLDYHTLTQQRAKFARLAVEVDISKPLVPRIWLDDDWQPVEYENLPVVCFECGKIGHASSVCPLLRPASITEIGGAAGGEKQDLSPEGTTETNAGFGSWMLVSRKGRRNQRETVNKGKQRDSGASSQAITPRNGKNGPRSKEPRESLPNLEQQSSPPPQRSPGQERKGNGDTQNGTEKRKGKGIMREEETPTSKGLLGPGPSLGSMAKKGLQPNSDVVKAATSNSPPEAPMNPESGPSRATKAGPQAQGDKPKAPFIPPLTSTITGPNGTVMQVVQVLPPNKTSLRRVDQATPSTAVRTKGKKSTKGRVKKGSPSKLNPIRPLQLWSPMKEKKSKSRTRMASLTLQEISAWTEAAHSSTKTSAMKDPAEAANLELRNGEPFGEPSPPAV</sequence>
<dbReference type="PANTHER" id="PTHR31286">
    <property type="entry name" value="GLYCINE-RICH CELL WALL STRUCTURAL PROTEIN 1.8-LIKE"/>
    <property type="match status" value="1"/>
</dbReference>
<feature type="compositionally biased region" description="Basic and acidic residues" evidence="2">
    <location>
        <begin position="140"/>
        <end position="152"/>
    </location>
</feature>
<dbReference type="GO" id="GO:0008270">
    <property type="term" value="F:zinc ion binding"/>
    <property type="evidence" value="ECO:0007669"/>
    <property type="project" value="UniProtKB-KW"/>
</dbReference>
<dbReference type="Proteomes" id="UP001497516">
    <property type="component" value="Chromosome 8"/>
</dbReference>
<dbReference type="PANTHER" id="PTHR31286:SF99">
    <property type="entry name" value="DUF4283 DOMAIN-CONTAINING PROTEIN"/>
    <property type="match status" value="1"/>
</dbReference>
<feature type="region of interest" description="Disordered" evidence="2">
    <location>
        <begin position="313"/>
        <end position="371"/>
    </location>
</feature>
<gene>
    <name evidence="4" type="ORF">LTRI10_LOCUS45941</name>
</gene>
<feature type="compositionally biased region" description="Basic residues" evidence="2">
    <location>
        <begin position="330"/>
        <end position="344"/>
    </location>
</feature>
<dbReference type="EMBL" id="OZ034821">
    <property type="protein sequence ID" value="CAL1406200.1"/>
    <property type="molecule type" value="Genomic_DNA"/>
</dbReference>
<keyword evidence="1" id="KW-0863">Zinc-finger</keyword>
<name>A0AAV2G694_9ROSI</name>
<evidence type="ECO:0000259" key="3">
    <source>
        <dbReference type="PROSITE" id="PS50158"/>
    </source>
</evidence>
<evidence type="ECO:0000313" key="4">
    <source>
        <dbReference type="EMBL" id="CAL1406200.1"/>
    </source>
</evidence>
<organism evidence="4 5">
    <name type="scientific">Linum trigynum</name>
    <dbReference type="NCBI Taxonomy" id="586398"/>
    <lineage>
        <taxon>Eukaryota</taxon>
        <taxon>Viridiplantae</taxon>
        <taxon>Streptophyta</taxon>
        <taxon>Embryophyta</taxon>
        <taxon>Tracheophyta</taxon>
        <taxon>Spermatophyta</taxon>
        <taxon>Magnoliopsida</taxon>
        <taxon>eudicotyledons</taxon>
        <taxon>Gunneridae</taxon>
        <taxon>Pentapetalae</taxon>
        <taxon>rosids</taxon>
        <taxon>fabids</taxon>
        <taxon>Malpighiales</taxon>
        <taxon>Linaceae</taxon>
        <taxon>Linum</taxon>
    </lineage>
</organism>